<dbReference type="GO" id="GO:0000224">
    <property type="term" value="F:peptide-N4-(N-acetyl-beta-glucosaminyl)asparagine amidase activity"/>
    <property type="evidence" value="ECO:0007669"/>
    <property type="project" value="TreeGrafter"/>
</dbReference>
<feature type="domain" description="Glycosyl hydrolase family 92" evidence="2">
    <location>
        <begin position="252"/>
        <end position="742"/>
    </location>
</feature>
<evidence type="ECO:0008006" key="6">
    <source>
        <dbReference type="Google" id="ProtNLM"/>
    </source>
</evidence>
<feature type="transmembrane region" description="Helical" evidence="1">
    <location>
        <begin position="12"/>
        <end position="29"/>
    </location>
</feature>
<dbReference type="Pfam" id="PF17678">
    <property type="entry name" value="Glyco_hydro_92N"/>
    <property type="match status" value="1"/>
</dbReference>
<organism evidence="4 5">
    <name type="scientific">Pontiella desulfatans</name>
    <dbReference type="NCBI Taxonomy" id="2750659"/>
    <lineage>
        <taxon>Bacteria</taxon>
        <taxon>Pseudomonadati</taxon>
        <taxon>Kiritimatiellota</taxon>
        <taxon>Kiritimatiellia</taxon>
        <taxon>Kiritimatiellales</taxon>
        <taxon>Pontiellaceae</taxon>
        <taxon>Pontiella</taxon>
    </lineage>
</organism>
<protein>
    <recommendedName>
        <fullName evidence="6">Glycosyl hydrolase family 92 domain-containing protein</fullName>
    </recommendedName>
</protein>
<dbReference type="GO" id="GO:0030246">
    <property type="term" value="F:carbohydrate binding"/>
    <property type="evidence" value="ECO:0007669"/>
    <property type="project" value="InterPro"/>
</dbReference>
<dbReference type="InterPro" id="IPR014718">
    <property type="entry name" value="GH-type_carb-bd"/>
</dbReference>
<dbReference type="PANTHER" id="PTHR12143">
    <property type="entry name" value="PEPTIDE N-GLYCANASE PNGASE -RELATED"/>
    <property type="match status" value="1"/>
</dbReference>
<dbReference type="NCBIfam" id="TIGR01180">
    <property type="entry name" value="aman2_put"/>
    <property type="match status" value="1"/>
</dbReference>
<accession>A0A6C2U0N7</accession>
<keyword evidence="1" id="KW-0472">Membrane</keyword>
<dbReference type="PANTHER" id="PTHR12143:SF43">
    <property type="entry name" value="PUTATIVE-RELATED"/>
    <property type="match status" value="1"/>
</dbReference>
<dbReference type="RefSeq" id="WP_136079005.1">
    <property type="nucleotide sequence ID" value="NZ_CAAHFG010000001.1"/>
</dbReference>
<dbReference type="GO" id="GO:0005829">
    <property type="term" value="C:cytosol"/>
    <property type="evidence" value="ECO:0007669"/>
    <property type="project" value="TreeGrafter"/>
</dbReference>
<keyword evidence="5" id="KW-1185">Reference proteome</keyword>
<dbReference type="Gene3D" id="3.30.2080.10">
    <property type="entry name" value="GH92 mannosidase domain"/>
    <property type="match status" value="1"/>
</dbReference>
<dbReference type="AlphaFoldDB" id="A0A6C2U0N7"/>
<dbReference type="GO" id="GO:0006516">
    <property type="term" value="P:glycoprotein catabolic process"/>
    <property type="evidence" value="ECO:0007669"/>
    <property type="project" value="TreeGrafter"/>
</dbReference>
<dbReference type="InterPro" id="IPR041371">
    <property type="entry name" value="GH92_N"/>
</dbReference>
<dbReference type="FunFam" id="1.20.1050.60:FF:000001">
    <property type="entry name" value="Putative alpha-1,2-mannosidase"/>
    <property type="match status" value="1"/>
</dbReference>
<dbReference type="InterPro" id="IPR005887">
    <property type="entry name" value="GH92_a_mannosidase_put"/>
</dbReference>
<dbReference type="InterPro" id="IPR012939">
    <property type="entry name" value="Glyco_hydro_92"/>
</dbReference>
<evidence type="ECO:0000256" key="1">
    <source>
        <dbReference type="SAM" id="Phobius"/>
    </source>
</evidence>
<dbReference type="EMBL" id="CAAHFG010000001">
    <property type="protein sequence ID" value="VGO13435.1"/>
    <property type="molecule type" value="Genomic_DNA"/>
</dbReference>
<sequence>MNKLNQTRKDVISILLTVMTGVLIHTGMYQTAHADPASYVDPRIGNIAPFLVPTYPTYQQPNQMLRMYPIRKDYTFDQVQYFPLQVMWHRGKGILKMRVARGPVTAASWNRKMAYDHDLEVVHPWRFETYLIEDDITLGFAPGKKTAIYRYNFPRATQSHILIEGTGKMTAKLVEPHAVNITERITKKSRNPELAPVTMSVWCYAEVTDGQGRPAQGMNIIIDKNTLRIECGKKAPKTILLKYAISYVSQQQARKNFDAELSHQNFEELSVSGKAAWDGELNKIRVKGGTDAQKRSFYTALYRTHERMIDIAEDGQYYSGYDQSIHKTTRPFYVDDWVWDTYRAQHPLRTILAPQQAQDMLHSYVEMYKQSGWMPTFPQVFRNHACMNSYHSSVLFLDAYRKGLTDFDIEAAYEGVRKNVTQGSWIPWRQGSKATALDQRMKDLGFMPALHPGEEETEPLVDGFERRQSVAISLGRSFDTWVLSEWAKELGKKEDYVRFAAISDQYKRLWSEEYKMFMPKDDKGEWIDINPKSAGGRGYRDYYDENNGWTYAWHVPHAIDGLIELLGGKEQARKRLDQLFREPLGMSRMAFHVNGANSTGMVGQFSMGNEPSFHIPYLYNYCGAPWKTQQRTRFLLDVWFKDNLFGIPGDEDGGGMSAWVVFTAMGFYPVTAGEPVYALTSPVFTEVAMDVPGGQFKVLAPASSKVNKYIQKAELNGKPLNMPFITHDQIMAGGILTLDLGDKPNRSWGVK</sequence>
<dbReference type="InterPro" id="IPR008928">
    <property type="entry name" value="6-hairpin_glycosidase_sf"/>
</dbReference>
<evidence type="ECO:0000259" key="3">
    <source>
        <dbReference type="Pfam" id="PF17678"/>
    </source>
</evidence>
<reference evidence="4 5" key="1">
    <citation type="submission" date="2019-04" db="EMBL/GenBank/DDBJ databases">
        <authorList>
            <person name="Van Vliet M D."/>
        </authorList>
    </citation>
    <scope>NUCLEOTIDE SEQUENCE [LARGE SCALE GENOMIC DNA]</scope>
    <source>
        <strain evidence="4 5">F1</strain>
    </source>
</reference>
<evidence type="ECO:0000313" key="5">
    <source>
        <dbReference type="Proteomes" id="UP000366872"/>
    </source>
</evidence>
<dbReference type="Proteomes" id="UP000366872">
    <property type="component" value="Unassembled WGS sequence"/>
</dbReference>
<dbReference type="Gene3D" id="1.20.1610.10">
    <property type="entry name" value="alpha-1,2-mannosidases domains"/>
    <property type="match status" value="1"/>
</dbReference>
<dbReference type="Gene3D" id="2.70.98.10">
    <property type="match status" value="1"/>
</dbReference>
<dbReference type="FunFam" id="3.30.2080.10:FF:000001">
    <property type="entry name" value="Alpha-1,2-mannosidase subfamily"/>
    <property type="match status" value="1"/>
</dbReference>
<gene>
    <name evidence="4" type="ORF">PDESU_01992</name>
</gene>
<proteinExistence type="predicted"/>
<dbReference type="SUPFAM" id="SSF48208">
    <property type="entry name" value="Six-hairpin glycosidases"/>
    <property type="match status" value="1"/>
</dbReference>
<dbReference type="Gene3D" id="1.20.1050.60">
    <property type="entry name" value="alpha-1,2-mannosidase"/>
    <property type="match status" value="1"/>
</dbReference>
<keyword evidence="1" id="KW-1133">Transmembrane helix</keyword>
<name>A0A6C2U0N7_PONDE</name>
<dbReference type="InterPro" id="IPR050883">
    <property type="entry name" value="PNGase"/>
</dbReference>
<keyword evidence="1" id="KW-0812">Transmembrane</keyword>
<evidence type="ECO:0000313" key="4">
    <source>
        <dbReference type="EMBL" id="VGO13435.1"/>
    </source>
</evidence>
<dbReference type="GO" id="GO:0005975">
    <property type="term" value="P:carbohydrate metabolic process"/>
    <property type="evidence" value="ECO:0007669"/>
    <property type="project" value="InterPro"/>
</dbReference>
<feature type="domain" description="Glycosyl hydrolase family 92 N-terminal" evidence="3">
    <location>
        <begin position="39"/>
        <end position="183"/>
    </location>
</feature>
<dbReference type="Pfam" id="PF07971">
    <property type="entry name" value="Glyco_hydro_92"/>
    <property type="match status" value="1"/>
</dbReference>
<evidence type="ECO:0000259" key="2">
    <source>
        <dbReference type="Pfam" id="PF07971"/>
    </source>
</evidence>